<feature type="compositionally biased region" description="Basic and acidic residues" evidence="1">
    <location>
        <begin position="344"/>
        <end position="357"/>
    </location>
</feature>
<feature type="compositionally biased region" description="Basic and acidic residues" evidence="1">
    <location>
        <begin position="642"/>
        <end position="656"/>
    </location>
</feature>
<feature type="region of interest" description="Disordered" evidence="1">
    <location>
        <begin position="606"/>
        <end position="637"/>
    </location>
</feature>
<feature type="compositionally biased region" description="Polar residues" evidence="1">
    <location>
        <begin position="62"/>
        <end position="73"/>
    </location>
</feature>
<reference evidence="2" key="1">
    <citation type="submission" date="2020-07" db="EMBL/GenBank/DDBJ databases">
        <authorList>
            <person name="Nazaruddin N."/>
        </authorList>
    </citation>
    <scope>NUCLEOTIDE SEQUENCE</scope>
</reference>
<dbReference type="Proteomes" id="UP000752696">
    <property type="component" value="Unassembled WGS sequence"/>
</dbReference>
<feature type="compositionally biased region" description="Polar residues" evidence="1">
    <location>
        <begin position="620"/>
        <end position="632"/>
    </location>
</feature>
<accession>A0A6V7HDT7</accession>
<feature type="region of interest" description="Disordered" evidence="1">
    <location>
        <begin position="685"/>
        <end position="782"/>
    </location>
</feature>
<feature type="region of interest" description="Disordered" evidence="1">
    <location>
        <begin position="558"/>
        <end position="579"/>
    </location>
</feature>
<organism evidence="2 3">
    <name type="scientific">Heterotrigona itama</name>
    <dbReference type="NCBI Taxonomy" id="395501"/>
    <lineage>
        <taxon>Eukaryota</taxon>
        <taxon>Metazoa</taxon>
        <taxon>Ecdysozoa</taxon>
        <taxon>Arthropoda</taxon>
        <taxon>Hexapoda</taxon>
        <taxon>Insecta</taxon>
        <taxon>Pterygota</taxon>
        <taxon>Neoptera</taxon>
        <taxon>Endopterygota</taxon>
        <taxon>Hymenoptera</taxon>
        <taxon>Apocrita</taxon>
        <taxon>Aculeata</taxon>
        <taxon>Apoidea</taxon>
        <taxon>Anthophila</taxon>
        <taxon>Apidae</taxon>
        <taxon>Heterotrigona</taxon>
    </lineage>
</organism>
<feature type="compositionally biased region" description="Low complexity" evidence="1">
    <location>
        <begin position="727"/>
        <end position="747"/>
    </location>
</feature>
<dbReference type="AlphaFoldDB" id="A0A6V7HDT7"/>
<evidence type="ECO:0000313" key="3">
    <source>
        <dbReference type="Proteomes" id="UP000752696"/>
    </source>
</evidence>
<feature type="region of interest" description="Disordered" evidence="1">
    <location>
        <begin position="128"/>
        <end position="165"/>
    </location>
</feature>
<feature type="compositionally biased region" description="Polar residues" evidence="1">
    <location>
        <begin position="687"/>
        <end position="714"/>
    </location>
</feature>
<feature type="compositionally biased region" description="Basic and acidic residues" evidence="1">
    <location>
        <begin position="143"/>
        <end position="155"/>
    </location>
</feature>
<feature type="region of interest" description="Disordered" evidence="1">
    <location>
        <begin position="342"/>
        <end position="429"/>
    </location>
</feature>
<name>A0A6V7HDT7_9HYME</name>
<feature type="region of interest" description="Disordered" evidence="1">
    <location>
        <begin position="837"/>
        <end position="859"/>
    </location>
</feature>
<proteinExistence type="predicted"/>
<feature type="region of interest" description="Disordered" evidence="1">
    <location>
        <begin position="252"/>
        <end position="289"/>
    </location>
</feature>
<evidence type="ECO:0000313" key="2">
    <source>
        <dbReference type="EMBL" id="CAD1478368.1"/>
    </source>
</evidence>
<feature type="non-terminal residue" evidence="2">
    <location>
        <position position="859"/>
    </location>
</feature>
<feature type="compositionally biased region" description="Basic and acidic residues" evidence="1">
    <location>
        <begin position="255"/>
        <end position="264"/>
    </location>
</feature>
<dbReference type="OrthoDB" id="7698744at2759"/>
<feature type="compositionally biased region" description="Basic and acidic residues" evidence="1">
    <location>
        <begin position="567"/>
        <end position="578"/>
    </location>
</feature>
<keyword evidence="3" id="KW-1185">Reference proteome</keyword>
<protein>
    <submittedName>
        <fullName evidence="2">Uncharacterized protein</fullName>
    </submittedName>
</protein>
<feature type="compositionally biased region" description="Polar residues" evidence="1">
    <location>
        <begin position="273"/>
        <end position="289"/>
    </location>
</feature>
<feature type="compositionally biased region" description="Basic and acidic residues" evidence="1">
    <location>
        <begin position="771"/>
        <end position="782"/>
    </location>
</feature>
<dbReference type="EMBL" id="CAJDYZ010010728">
    <property type="protein sequence ID" value="CAD1478368.1"/>
    <property type="molecule type" value="Genomic_DNA"/>
</dbReference>
<feature type="region of interest" description="Disordered" evidence="1">
    <location>
        <begin position="642"/>
        <end position="661"/>
    </location>
</feature>
<gene>
    <name evidence="2" type="ORF">MHI_LOCUS792297</name>
</gene>
<feature type="region of interest" description="Disordered" evidence="1">
    <location>
        <begin position="62"/>
        <end position="87"/>
    </location>
</feature>
<feature type="compositionally biased region" description="Basic and acidic residues" evidence="1">
    <location>
        <begin position="74"/>
        <end position="87"/>
    </location>
</feature>
<sequence>YRIDEAVSAIRHDATLPECSRAKQMTINFELEDMDNREIDAIEKSCKDPRLRESSTEIVENRTNVDNGNSTSELKLDEGTNKDRESDSTWAVWNDVVGKPKRNYQSPFTRHDHLTLTDLLSCPNRRIVSYAPRNTKPPIKEPNMPEKREKKDDKKDKKKKKPVIRMESGSYENEGNAGVTNLHDNMDVNFQWRMRFPEESDTSHQSELKENWSKDTRQMENMNSVVGDSNCSNDQDVKNTVQAMRNLQLMMSSAKDTEKKKDDIAGLSDEMTNKPSETTSTDPLKNINETANLDSLKKILKTSPTLMKETSVDEDYNVPNNADFDAEINAWKDLVLKSKVPLDPSKEDFLNSERRSEMLSIKPEPPEPKLDVQAVPSSSDEAAAEEEDAEHAREFKGNVMNVKRTSNPTDFQKVDSKKLHTGPSCFSRTKSRSSGFSWILNSLDVNDVNLKSSDFSTDAESGWGNFQQTVSRGTSGINREQLKNEQQNNLVKGEGVEENVANIENPNENVVVSERQQETRNFESQEQSDRQFADSLNTVAEKEIESFDSLNRDTKIYEDSVPASSQRDSRKYETDEYLKSQTDNYQLNFDYANPYEDDFYPSYESLESTAEQSLERNEKSSVASEQQQISNSKEMKFLNEMEQPENRGEHTTDDNYIRVPGDPYPYSREHFNKWRWHENYDIGPPKTAQTEEVSNSPIDNSNTSVEVDTQQPTRKMSYLFRIEPAKLNDPPSEDPSSSSDSIILENSANPPSDGGSLVGNGEIGTDLGETEDSKKINKKKEEYEHVETIHPEIHTQSSAHIPKKDVKKTVKKEDIERIYEQKNYAYLRPEEMKNLRLVSKPIPEDTDPDTHLQKSGKKK</sequence>
<evidence type="ECO:0000256" key="1">
    <source>
        <dbReference type="SAM" id="MobiDB-lite"/>
    </source>
</evidence>
<comment type="caution">
    <text evidence="2">The sequence shown here is derived from an EMBL/GenBank/DDBJ whole genome shotgun (WGS) entry which is preliminary data.</text>
</comment>